<feature type="domain" description="Glycosyltransferase 2-like" evidence="3">
    <location>
        <begin position="156"/>
        <end position="308"/>
    </location>
</feature>
<evidence type="ECO:0000313" key="5">
    <source>
        <dbReference type="Proteomes" id="UP000678393"/>
    </source>
</evidence>
<dbReference type="PANTHER" id="PTHR11675">
    <property type="entry name" value="N-ACETYLGALACTOSAMINYLTRANSFERASE"/>
    <property type="match status" value="1"/>
</dbReference>
<evidence type="ECO:0000313" key="4">
    <source>
        <dbReference type="EMBL" id="CAG5128401.1"/>
    </source>
</evidence>
<evidence type="ECO:0000256" key="2">
    <source>
        <dbReference type="SAM" id="Phobius"/>
    </source>
</evidence>
<dbReference type="InterPro" id="IPR029044">
    <property type="entry name" value="Nucleotide-diphossugar_trans"/>
</dbReference>
<feature type="transmembrane region" description="Helical" evidence="2">
    <location>
        <begin position="6"/>
        <end position="27"/>
    </location>
</feature>
<dbReference type="GO" id="GO:0006493">
    <property type="term" value="P:protein O-linked glycosylation"/>
    <property type="evidence" value="ECO:0007669"/>
    <property type="project" value="TreeGrafter"/>
</dbReference>
<name>A0A8S3ZPH8_9EUPU</name>
<gene>
    <name evidence="4" type="ORF">CUNI_LOCUS13959</name>
</gene>
<keyword evidence="1" id="KW-1015">Disulfide bond</keyword>
<protein>
    <recommendedName>
        <fullName evidence="3">Glycosyltransferase 2-like domain-containing protein</fullName>
    </recommendedName>
</protein>
<keyword evidence="5" id="KW-1185">Reference proteome</keyword>
<dbReference type="Gene3D" id="3.90.550.10">
    <property type="entry name" value="Spore Coat Polysaccharide Biosynthesis Protein SpsA, Chain A"/>
    <property type="match status" value="1"/>
</dbReference>
<dbReference type="PANTHER" id="PTHR11675:SF131">
    <property type="entry name" value="POLYPEPTIDE N-ACETYLGALACTOSAMINYLTRANSFERASE 9-RELATED"/>
    <property type="match status" value="1"/>
</dbReference>
<dbReference type="Pfam" id="PF00535">
    <property type="entry name" value="Glycos_transf_2"/>
    <property type="match status" value="1"/>
</dbReference>
<organism evidence="4 5">
    <name type="scientific">Candidula unifasciata</name>
    <dbReference type="NCBI Taxonomy" id="100452"/>
    <lineage>
        <taxon>Eukaryota</taxon>
        <taxon>Metazoa</taxon>
        <taxon>Spiralia</taxon>
        <taxon>Lophotrochozoa</taxon>
        <taxon>Mollusca</taxon>
        <taxon>Gastropoda</taxon>
        <taxon>Heterobranchia</taxon>
        <taxon>Euthyneura</taxon>
        <taxon>Panpulmonata</taxon>
        <taxon>Eupulmonata</taxon>
        <taxon>Stylommatophora</taxon>
        <taxon>Helicina</taxon>
        <taxon>Helicoidea</taxon>
        <taxon>Geomitridae</taxon>
        <taxon>Candidula</taxon>
    </lineage>
</organism>
<evidence type="ECO:0000259" key="3">
    <source>
        <dbReference type="Pfam" id="PF00535"/>
    </source>
</evidence>
<evidence type="ECO:0000256" key="1">
    <source>
        <dbReference type="ARBA" id="ARBA00023157"/>
    </source>
</evidence>
<dbReference type="SUPFAM" id="SSF53448">
    <property type="entry name" value="Nucleotide-diphospho-sugar transferases"/>
    <property type="match status" value="1"/>
</dbReference>
<accession>A0A8S3ZPH8</accession>
<sequence length="433" mass="49696">MGVRIYVWLLFTMMTVFWIVLLTIFLGNVSSQSVMQRINASGYGKHQLLTKELRPGAMNGFTANISEKGQYLYQLMKAAWPLKALPGDEGFGGAGVFINRSLLKEREKVIYDKGLENFGVNMLANERIPVRRNITLDMPECKNLTYDTAALPTAGIVLIFTDEMWSALMRTIFSILDAGPEELISEIILVDDASQKDHLGMPLDDYIRIFGGKVKLVRLPERKGLMVARNVGSQHVTGKVVVFLDGHSEVQKGWLEPLLHRIKEDDSVIAIPQTDVLDHNTFHYQFIKNSQQYMCGFEFDMRFKWIPIPPPDGIKRKSLADPVRTPIHMGCCLAASKSNFERLGRYDPGQEIWGCENLEFSFKTWMCGSRLEIIPCSHIAHMFRPHFPYKWVGKPYIFERNCLRVAEVWMDQYKVFYQHRVSNLQVSIYILSR</sequence>
<proteinExistence type="predicted"/>
<dbReference type="EMBL" id="CAJHNH020003046">
    <property type="protein sequence ID" value="CAG5128401.1"/>
    <property type="molecule type" value="Genomic_DNA"/>
</dbReference>
<keyword evidence="2" id="KW-0812">Transmembrane</keyword>
<dbReference type="GO" id="GO:0004653">
    <property type="term" value="F:polypeptide N-acetylgalactosaminyltransferase activity"/>
    <property type="evidence" value="ECO:0007669"/>
    <property type="project" value="TreeGrafter"/>
</dbReference>
<dbReference type="AlphaFoldDB" id="A0A8S3ZPH8"/>
<reference evidence="4" key="1">
    <citation type="submission" date="2021-04" db="EMBL/GenBank/DDBJ databases">
        <authorList>
            <consortium name="Molecular Ecology Group"/>
        </authorList>
    </citation>
    <scope>NUCLEOTIDE SEQUENCE</scope>
</reference>
<comment type="caution">
    <text evidence="4">The sequence shown here is derived from an EMBL/GenBank/DDBJ whole genome shotgun (WGS) entry which is preliminary data.</text>
</comment>
<keyword evidence="2" id="KW-1133">Transmembrane helix</keyword>
<keyword evidence="2" id="KW-0472">Membrane</keyword>
<dbReference type="InterPro" id="IPR001173">
    <property type="entry name" value="Glyco_trans_2-like"/>
</dbReference>
<dbReference type="GO" id="GO:0005794">
    <property type="term" value="C:Golgi apparatus"/>
    <property type="evidence" value="ECO:0007669"/>
    <property type="project" value="TreeGrafter"/>
</dbReference>
<dbReference type="Proteomes" id="UP000678393">
    <property type="component" value="Unassembled WGS sequence"/>
</dbReference>